<proteinExistence type="inferred from homology"/>
<accession>A0A5B8M0D0</accession>
<feature type="compositionally biased region" description="Basic and acidic residues" evidence="7">
    <location>
        <begin position="144"/>
        <end position="170"/>
    </location>
</feature>
<dbReference type="EMBL" id="CP042305">
    <property type="protein sequence ID" value="QDZ13491.1"/>
    <property type="molecule type" value="Genomic_DNA"/>
</dbReference>
<reference evidence="9 10" key="1">
    <citation type="submission" date="2019-07" db="EMBL/GenBank/DDBJ databases">
        <title>Full genome sequence of Humibacter sp. WJ7-1.</title>
        <authorList>
            <person name="Im W.-T."/>
        </authorList>
    </citation>
    <scope>NUCLEOTIDE SEQUENCE [LARGE SCALE GENOMIC DNA]</scope>
    <source>
        <strain evidence="9 10">WJ7-1</strain>
    </source>
</reference>
<dbReference type="PANTHER" id="PTHR43178">
    <property type="entry name" value="DIHYDROLIPOAMIDE ACETYLTRANSFERASE COMPONENT OF PYRUVATE DEHYDROGENASE COMPLEX"/>
    <property type="match status" value="1"/>
</dbReference>
<gene>
    <name evidence="9" type="ORF">FPZ11_00520</name>
</gene>
<dbReference type="SUPFAM" id="SSF52777">
    <property type="entry name" value="CoA-dependent acyltransferases"/>
    <property type="match status" value="1"/>
</dbReference>
<evidence type="ECO:0000259" key="8">
    <source>
        <dbReference type="PROSITE" id="PS50968"/>
    </source>
</evidence>
<dbReference type="GO" id="GO:0005737">
    <property type="term" value="C:cytoplasm"/>
    <property type="evidence" value="ECO:0007669"/>
    <property type="project" value="TreeGrafter"/>
</dbReference>
<feature type="compositionally biased region" description="Low complexity" evidence="7">
    <location>
        <begin position="123"/>
        <end position="139"/>
    </location>
</feature>
<dbReference type="Gene3D" id="3.30.559.10">
    <property type="entry name" value="Chloramphenicol acetyltransferase-like domain"/>
    <property type="match status" value="1"/>
</dbReference>
<evidence type="ECO:0000256" key="1">
    <source>
        <dbReference type="ARBA" id="ARBA00001938"/>
    </source>
</evidence>
<dbReference type="AlphaFoldDB" id="A0A5B8M0D0"/>
<dbReference type="InterPro" id="IPR011053">
    <property type="entry name" value="Single_hybrid_motif"/>
</dbReference>
<dbReference type="PROSITE" id="PS50968">
    <property type="entry name" value="BIOTINYL_LIPOYL"/>
    <property type="match status" value="1"/>
</dbReference>
<evidence type="ECO:0000256" key="3">
    <source>
        <dbReference type="ARBA" id="ARBA00022679"/>
    </source>
</evidence>
<dbReference type="Gene3D" id="2.40.50.100">
    <property type="match status" value="1"/>
</dbReference>
<sequence length="454" mass="47768">MSVEEFALPDLGEGLTESDLVAWRVTVGDAVELNQIIAEVETAKALVEVPSPYAGVVRELHAEPGETLEVGAPLMSFEVDGDGADDEALVAEAVGVGAARAEASGRPVVGHENGRPIVRSGSTATVTDAVDVPVAGADVADGDDVARDDGPDGDADRHAGPAEEERHEVLVGRGPKARSAKRPQRKPRTGRLTEPVAWVRPHGVGRGASEPEQGDRGDGTRDEGETRELATGVRRRTAEAMVRSAAVPQVTEFLTVDVTRSIRLLKRLAETKEFRDRRLTVLTLAAKALSLGLAQTPEANSRWDDATGEIVTPAGVNLGIAVATSRGLVVPNIRDASTLRMPELADALTSLAERARAGRATPAELTGGTITITNVGVFGVDAGTPLLNPGETAILALGAVNRRPWEHNGAVRLRQVMTLSLTFDHRVIDGEQGSRLLRDVGRILADPASTLALA</sequence>
<feature type="compositionally biased region" description="Basic residues" evidence="7">
    <location>
        <begin position="175"/>
        <end position="189"/>
    </location>
</feature>
<evidence type="ECO:0000313" key="10">
    <source>
        <dbReference type="Proteomes" id="UP000320216"/>
    </source>
</evidence>
<evidence type="ECO:0000256" key="4">
    <source>
        <dbReference type="ARBA" id="ARBA00022823"/>
    </source>
</evidence>
<keyword evidence="3 6" id="KW-0808">Transferase</keyword>
<dbReference type="SUPFAM" id="SSF51230">
    <property type="entry name" value="Single hybrid motif"/>
    <property type="match status" value="1"/>
</dbReference>
<organism evidence="9 10">
    <name type="scientific">Humibacter ginsenosidimutans</name>
    <dbReference type="NCBI Taxonomy" id="2599293"/>
    <lineage>
        <taxon>Bacteria</taxon>
        <taxon>Bacillati</taxon>
        <taxon>Actinomycetota</taxon>
        <taxon>Actinomycetes</taxon>
        <taxon>Micrococcales</taxon>
        <taxon>Microbacteriaceae</taxon>
        <taxon>Humibacter</taxon>
    </lineage>
</organism>
<evidence type="ECO:0000256" key="2">
    <source>
        <dbReference type="ARBA" id="ARBA00007317"/>
    </source>
</evidence>
<evidence type="ECO:0000256" key="6">
    <source>
        <dbReference type="RuleBase" id="RU003423"/>
    </source>
</evidence>
<dbReference type="Proteomes" id="UP000320216">
    <property type="component" value="Chromosome"/>
</dbReference>
<dbReference type="CDD" id="cd06849">
    <property type="entry name" value="lipoyl_domain"/>
    <property type="match status" value="1"/>
</dbReference>
<dbReference type="InterPro" id="IPR000089">
    <property type="entry name" value="Biotin_lipoyl"/>
</dbReference>
<dbReference type="GO" id="GO:0016407">
    <property type="term" value="F:acetyltransferase activity"/>
    <property type="evidence" value="ECO:0007669"/>
    <property type="project" value="TreeGrafter"/>
</dbReference>
<name>A0A5B8M0D0_9MICO</name>
<dbReference type="InterPro" id="IPR023213">
    <property type="entry name" value="CAT-like_dom_sf"/>
</dbReference>
<protein>
    <recommendedName>
        <fullName evidence="6">Dihydrolipoamide acetyltransferase component of pyruvate dehydrogenase complex</fullName>
        <ecNumber evidence="6">2.3.1.-</ecNumber>
    </recommendedName>
</protein>
<dbReference type="InterPro" id="IPR001078">
    <property type="entry name" value="2-oxoacid_DH_actylTfrase"/>
</dbReference>
<dbReference type="EC" id="2.3.1.-" evidence="6"/>
<keyword evidence="4 6" id="KW-0450">Lipoyl</keyword>
<feature type="region of interest" description="Disordered" evidence="7">
    <location>
        <begin position="105"/>
        <end position="235"/>
    </location>
</feature>
<dbReference type="FunFam" id="3.30.559.10:FF:000007">
    <property type="entry name" value="Dihydrolipoamide acetyltransferase component of pyruvate dehydrogenase complex"/>
    <property type="match status" value="1"/>
</dbReference>
<dbReference type="OrthoDB" id="9805770at2"/>
<dbReference type="RefSeq" id="WP_146317461.1">
    <property type="nucleotide sequence ID" value="NZ_CP042305.1"/>
</dbReference>
<evidence type="ECO:0000256" key="7">
    <source>
        <dbReference type="SAM" id="MobiDB-lite"/>
    </source>
</evidence>
<keyword evidence="10" id="KW-1185">Reference proteome</keyword>
<dbReference type="Pfam" id="PF00364">
    <property type="entry name" value="Biotin_lipoyl"/>
    <property type="match status" value="1"/>
</dbReference>
<keyword evidence="5 6" id="KW-0012">Acyltransferase</keyword>
<evidence type="ECO:0000256" key="5">
    <source>
        <dbReference type="ARBA" id="ARBA00023315"/>
    </source>
</evidence>
<dbReference type="Pfam" id="PF00198">
    <property type="entry name" value="2-oxoacid_dh"/>
    <property type="match status" value="1"/>
</dbReference>
<dbReference type="PANTHER" id="PTHR43178:SF5">
    <property type="entry name" value="LIPOAMIDE ACYLTRANSFERASE COMPONENT OF BRANCHED-CHAIN ALPHA-KETO ACID DEHYDROGENASE COMPLEX, MITOCHONDRIAL"/>
    <property type="match status" value="1"/>
</dbReference>
<dbReference type="InterPro" id="IPR050743">
    <property type="entry name" value="2-oxoacid_DH_E2_comp"/>
</dbReference>
<feature type="compositionally biased region" description="Basic and acidic residues" evidence="7">
    <location>
        <begin position="213"/>
        <end position="228"/>
    </location>
</feature>
<dbReference type="KEGG" id="huw:FPZ11_00520"/>
<evidence type="ECO:0000313" key="9">
    <source>
        <dbReference type="EMBL" id="QDZ13491.1"/>
    </source>
</evidence>
<comment type="similarity">
    <text evidence="2 6">Belongs to the 2-oxoacid dehydrogenase family.</text>
</comment>
<feature type="domain" description="Lipoyl-binding" evidence="8">
    <location>
        <begin position="3"/>
        <end position="78"/>
    </location>
</feature>
<comment type="cofactor">
    <cofactor evidence="1 6">
        <name>(R)-lipoate</name>
        <dbReference type="ChEBI" id="CHEBI:83088"/>
    </cofactor>
</comment>
<dbReference type="GO" id="GO:0031405">
    <property type="term" value="F:lipoic acid binding"/>
    <property type="evidence" value="ECO:0007669"/>
    <property type="project" value="TreeGrafter"/>
</dbReference>